<organism evidence="1">
    <name type="scientific">marine sediment metagenome</name>
    <dbReference type="NCBI Taxonomy" id="412755"/>
    <lineage>
        <taxon>unclassified sequences</taxon>
        <taxon>metagenomes</taxon>
        <taxon>ecological metagenomes</taxon>
    </lineage>
</organism>
<feature type="non-terminal residue" evidence="1">
    <location>
        <position position="1"/>
    </location>
</feature>
<proteinExistence type="predicted"/>
<protein>
    <submittedName>
        <fullName evidence="1">Uncharacterized protein</fullName>
    </submittedName>
</protein>
<reference evidence="1" key="1">
    <citation type="journal article" date="2014" name="Front. Microbiol.">
        <title>High frequency of phylogenetically diverse reductive dehalogenase-homologous genes in deep subseafloor sedimentary metagenomes.</title>
        <authorList>
            <person name="Kawai M."/>
            <person name="Futagami T."/>
            <person name="Toyoda A."/>
            <person name="Takaki Y."/>
            <person name="Nishi S."/>
            <person name="Hori S."/>
            <person name="Arai W."/>
            <person name="Tsubouchi T."/>
            <person name="Morono Y."/>
            <person name="Uchiyama I."/>
            <person name="Ito T."/>
            <person name="Fujiyama A."/>
            <person name="Inagaki F."/>
            <person name="Takami H."/>
        </authorList>
    </citation>
    <scope>NUCLEOTIDE SEQUENCE</scope>
    <source>
        <strain evidence="1">Expedition CK06-06</strain>
    </source>
</reference>
<name>X1RFV2_9ZZZZ</name>
<evidence type="ECO:0000313" key="1">
    <source>
        <dbReference type="EMBL" id="GAI79488.1"/>
    </source>
</evidence>
<sequence>GFTAEYLGGKAVPVFTLSNLGILAAFRGKSVAS</sequence>
<gene>
    <name evidence="1" type="ORF">S12H4_11867</name>
</gene>
<dbReference type="EMBL" id="BARW01005450">
    <property type="protein sequence ID" value="GAI79488.1"/>
    <property type="molecule type" value="Genomic_DNA"/>
</dbReference>
<dbReference type="AlphaFoldDB" id="X1RFV2"/>
<accession>X1RFV2</accession>
<comment type="caution">
    <text evidence="1">The sequence shown here is derived from an EMBL/GenBank/DDBJ whole genome shotgun (WGS) entry which is preliminary data.</text>
</comment>